<evidence type="ECO:0000256" key="4">
    <source>
        <dbReference type="ARBA" id="ARBA00012786"/>
    </source>
</evidence>
<dbReference type="Pfam" id="PF00122">
    <property type="entry name" value="E1-E2_ATPase"/>
    <property type="match status" value="1"/>
</dbReference>
<dbReference type="Gene3D" id="3.40.50.1000">
    <property type="entry name" value="HAD superfamily/HAD-like"/>
    <property type="match status" value="1"/>
</dbReference>
<comment type="catalytic activity">
    <reaction evidence="17">
        <text>Mg(2+)(out) + ATP + H2O = Mg(2+)(in) + ADP + phosphate + H(+)</text>
        <dbReference type="Rhea" id="RHEA:10260"/>
        <dbReference type="ChEBI" id="CHEBI:15377"/>
        <dbReference type="ChEBI" id="CHEBI:15378"/>
        <dbReference type="ChEBI" id="CHEBI:18420"/>
        <dbReference type="ChEBI" id="CHEBI:30616"/>
        <dbReference type="ChEBI" id="CHEBI:43474"/>
        <dbReference type="ChEBI" id="CHEBI:456216"/>
        <dbReference type="EC" id="7.2.2.14"/>
    </reaction>
</comment>
<keyword evidence="10" id="KW-0547">Nucleotide-binding</keyword>
<dbReference type="GO" id="GO:0016887">
    <property type="term" value="F:ATP hydrolysis activity"/>
    <property type="evidence" value="ECO:0007669"/>
    <property type="project" value="InterPro"/>
</dbReference>
<dbReference type="PROSITE" id="PS00154">
    <property type="entry name" value="ATPASE_E1_E2"/>
    <property type="match status" value="1"/>
</dbReference>
<evidence type="ECO:0000256" key="14">
    <source>
        <dbReference type="ARBA" id="ARBA00022989"/>
    </source>
</evidence>
<dbReference type="PANTHER" id="PTHR42861">
    <property type="entry name" value="CALCIUM-TRANSPORTING ATPASE"/>
    <property type="match status" value="1"/>
</dbReference>
<dbReference type="SUPFAM" id="SSF81653">
    <property type="entry name" value="Calcium ATPase, transduction domain A"/>
    <property type="match status" value="1"/>
</dbReference>
<evidence type="ECO:0000256" key="18">
    <source>
        <dbReference type="SAM" id="Phobius"/>
    </source>
</evidence>
<dbReference type="InterPro" id="IPR004014">
    <property type="entry name" value="ATPase_P-typ_cation-transptr_N"/>
</dbReference>
<feature type="transmembrane region" description="Helical" evidence="18">
    <location>
        <begin position="712"/>
        <end position="730"/>
    </location>
</feature>
<dbReference type="InterPro" id="IPR059000">
    <property type="entry name" value="ATPase_P-type_domA"/>
</dbReference>
<comment type="caution">
    <text evidence="20">The sequence shown here is derived from an EMBL/GenBank/DDBJ whole genome shotgun (WGS) entry which is preliminary data.</text>
</comment>
<dbReference type="InterPro" id="IPR008250">
    <property type="entry name" value="ATPase_P-typ_transduc_dom_A_sf"/>
</dbReference>
<dbReference type="SFLD" id="SFLDF00027">
    <property type="entry name" value="p-type_atpase"/>
    <property type="match status" value="1"/>
</dbReference>
<evidence type="ECO:0000256" key="10">
    <source>
        <dbReference type="ARBA" id="ARBA00022741"/>
    </source>
</evidence>
<dbReference type="GO" id="GO:0015444">
    <property type="term" value="F:P-type magnesium transporter activity"/>
    <property type="evidence" value="ECO:0007669"/>
    <property type="project" value="UniProtKB-EC"/>
</dbReference>
<dbReference type="Pfam" id="PF00690">
    <property type="entry name" value="Cation_ATPase_N"/>
    <property type="match status" value="1"/>
</dbReference>
<dbReference type="GO" id="GO:0005886">
    <property type="term" value="C:plasma membrane"/>
    <property type="evidence" value="ECO:0007669"/>
    <property type="project" value="UniProtKB-SubCell"/>
</dbReference>
<evidence type="ECO:0000256" key="2">
    <source>
        <dbReference type="ARBA" id="ARBA00004429"/>
    </source>
</evidence>
<comment type="function">
    <text evidence="1">Mediates magnesium influx to the cytosol.</text>
</comment>
<dbReference type="EC" id="7.2.2.14" evidence="4"/>
<evidence type="ECO:0000256" key="3">
    <source>
        <dbReference type="ARBA" id="ARBA00008746"/>
    </source>
</evidence>
<dbReference type="PRINTS" id="PR01836">
    <property type="entry name" value="MGATPASE"/>
</dbReference>
<dbReference type="Proteomes" id="UP000176614">
    <property type="component" value="Unassembled WGS sequence"/>
</dbReference>
<gene>
    <name evidence="20" type="ORF">A2264_02640</name>
</gene>
<keyword evidence="15 18" id="KW-0472">Membrane</keyword>
<feature type="domain" description="Cation-transporting P-type ATPase N-terminal" evidence="19">
    <location>
        <begin position="13"/>
        <end position="86"/>
    </location>
</feature>
<dbReference type="InterPro" id="IPR036412">
    <property type="entry name" value="HAD-like_sf"/>
</dbReference>
<proteinExistence type="inferred from homology"/>
<dbReference type="Pfam" id="PF00702">
    <property type="entry name" value="Hydrolase"/>
    <property type="match status" value="1"/>
</dbReference>
<evidence type="ECO:0000313" key="20">
    <source>
        <dbReference type="EMBL" id="OGC63771.1"/>
    </source>
</evidence>
<evidence type="ECO:0000256" key="7">
    <source>
        <dbReference type="ARBA" id="ARBA00022519"/>
    </source>
</evidence>
<dbReference type="NCBIfam" id="TIGR01524">
    <property type="entry name" value="ATPase-IIIB_Mg"/>
    <property type="match status" value="1"/>
</dbReference>
<dbReference type="Gene3D" id="2.70.150.10">
    <property type="entry name" value="Calcium-transporting ATPase, cytoplasmic transduction domain A"/>
    <property type="match status" value="1"/>
</dbReference>
<evidence type="ECO:0000256" key="13">
    <source>
        <dbReference type="ARBA" id="ARBA00022967"/>
    </source>
</evidence>
<keyword evidence="12" id="KW-0460">Magnesium</keyword>
<dbReference type="EMBL" id="MEVT01000003">
    <property type="protein sequence ID" value="OGC63771.1"/>
    <property type="molecule type" value="Genomic_DNA"/>
</dbReference>
<comment type="similarity">
    <text evidence="3">Belongs to the cation transport ATPase (P-type) (TC 3.A.3) family. Type IIIB subfamily.</text>
</comment>
<evidence type="ECO:0000256" key="15">
    <source>
        <dbReference type="ARBA" id="ARBA00023136"/>
    </source>
</evidence>
<keyword evidence="13" id="KW-1278">Translocase</keyword>
<dbReference type="InterPro" id="IPR023214">
    <property type="entry name" value="HAD_sf"/>
</dbReference>
<evidence type="ECO:0000256" key="12">
    <source>
        <dbReference type="ARBA" id="ARBA00022842"/>
    </source>
</evidence>
<feature type="transmembrane region" description="Helical" evidence="18">
    <location>
        <begin position="809"/>
        <end position="831"/>
    </location>
</feature>
<evidence type="ECO:0000256" key="9">
    <source>
        <dbReference type="ARBA" id="ARBA00022692"/>
    </source>
</evidence>
<evidence type="ECO:0000256" key="5">
    <source>
        <dbReference type="ARBA" id="ARBA00013555"/>
    </source>
</evidence>
<dbReference type="SUPFAM" id="SSF56784">
    <property type="entry name" value="HAD-like"/>
    <property type="match status" value="1"/>
</dbReference>
<name>A0A1F4W301_UNCKA</name>
<dbReference type="Gene3D" id="3.40.1110.10">
    <property type="entry name" value="Calcium-transporting ATPase, cytoplasmic domain N"/>
    <property type="match status" value="1"/>
</dbReference>
<dbReference type="InterPro" id="IPR023299">
    <property type="entry name" value="ATPase_P-typ_cyto_dom_N"/>
</dbReference>
<dbReference type="SFLD" id="SFLDG00002">
    <property type="entry name" value="C1.7:_P-type_atpase_like"/>
    <property type="match status" value="1"/>
</dbReference>
<dbReference type="Gene3D" id="1.20.1110.10">
    <property type="entry name" value="Calcium-transporting ATPase, transmembrane domain"/>
    <property type="match status" value="1"/>
</dbReference>
<keyword evidence="8" id="KW-0597">Phosphoprotein</keyword>
<evidence type="ECO:0000313" key="21">
    <source>
        <dbReference type="Proteomes" id="UP000176614"/>
    </source>
</evidence>
<comment type="subcellular location">
    <subcellularLocation>
        <location evidence="2">Cell inner membrane</location>
        <topology evidence="2">Multi-pass membrane protein</topology>
    </subcellularLocation>
</comment>
<dbReference type="InterPro" id="IPR006415">
    <property type="entry name" value="P-type_ATPase_IIIB"/>
</dbReference>
<dbReference type="SFLD" id="SFLDS00003">
    <property type="entry name" value="Haloacid_Dehalogenase"/>
    <property type="match status" value="1"/>
</dbReference>
<feature type="transmembrane region" description="Helical" evidence="18">
    <location>
        <begin position="253"/>
        <end position="272"/>
    </location>
</feature>
<feature type="transmembrane region" description="Helical" evidence="18">
    <location>
        <begin position="284"/>
        <end position="304"/>
    </location>
</feature>
<evidence type="ECO:0000256" key="17">
    <source>
        <dbReference type="ARBA" id="ARBA00047295"/>
    </source>
</evidence>
<dbReference type="InterPro" id="IPR018303">
    <property type="entry name" value="ATPase_P-typ_P_site"/>
</dbReference>
<keyword evidence="11" id="KW-0067">ATP-binding</keyword>
<reference evidence="20 21" key="1">
    <citation type="journal article" date="2016" name="Nat. Commun.">
        <title>Thousands of microbial genomes shed light on interconnected biogeochemical processes in an aquifer system.</title>
        <authorList>
            <person name="Anantharaman K."/>
            <person name="Brown C.T."/>
            <person name="Hug L.A."/>
            <person name="Sharon I."/>
            <person name="Castelle C.J."/>
            <person name="Probst A.J."/>
            <person name="Thomas B.C."/>
            <person name="Singh A."/>
            <person name="Wilkins M.J."/>
            <person name="Karaoz U."/>
            <person name="Brodie E.L."/>
            <person name="Williams K.H."/>
            <person name="Hubbard S.S."/>
            <person name="Banfield J.F."/>
        </authorList>
    </citation>
    <scope>NUCLEOTIDE SEQUENCE [LARGE SCALE GENOMIC DNA]</scope>
</reference>
<keyword evidence="9 18" id="KW-0812">Transmembrane</keyword>
<feature type="transmembrane region" description="Helical" evidence="18">
    <location>
        <begin position="780"/>
        <end position="797"/>
    </location>
</feature>
<dbReference type="InterPro" id="IPR006068">
    <property type="entry name" value="ATPase_P-typ_cation-transptr_C"/>
</dbReference>
<evidence type="ECO:0000259" key="19">
    <source>
        <dbReference type="SMART" id="SM00831"/>
    </source>
</evidence>
<evidence type="ECO:0000256" key="16">
    <source>
        <dbReference type="ARBA" id="ARBA00029806"/>
    </source>
</evidence>
<evidence type="ECO:0000256" key="1">
    <source>
        <dbReference type="ARBA" id="ARBA00003954"/>
    </source>
</evidence>
<feature type="transmembrane region" description="Helical" evidence="18">
    <location>
        <begin position="750"/>
        <end position="768"/>
    </location>
</feature>
<sequence length="846" mass="94173">MLDAQIVNQKLESFATLQNSELFTKLETSEKGLIQAEAETRIKIYGRNVIKDRPKLHALIQFISNFKNPLVIILLVVSTISFVTGETVNGSLVAGMVLMSVTFNFWQEYKANTETDKLKAGIASISSVIRGGSRVEISTSELCLGDILVFNAGDLVPGECRILSSKDLYINQSALTGESFPAEKHATPIKIGDSEIAKMTNILFQGTSVISGTALAVVLKTGTKTEFGKIAESLAQNDSENEFTKGIGNFSMLTMKVVIFFVLFIFFVNALLKQNIIEALMFSVAVAVGLTPEFLPMIMSVTMAKGSMMMSKKGVIVKKLSAIPTFGSMDILCTDKTGTLTQDKIRLVKYIDTRGEYSEKVFSFSYLNSYFQTGISNPMDQAVIDFKKVDVSSYSKIDEIPFDFNRKRMSVIVGDNTNSHYLITKGAPEEVLGCCKLSPTEDHPGLLDKYLELSNEGYRVLAVATKILPNTKKVYEAEDEYDLELIGYIAFLDPPKEDALDAINKLEEMGIEIKIITGDNELVAKRICKEVGVNIKGVLLGHELRGLTHEELLHKVENLTIFARFSPDDKNRVIKAIKENKHVVGYMGDGINDSPSLKSADVGISVSNSVDVAKESADIVLTRKSLHLLADGVVEGRKTYANTMKYIMMGLSSNFGNMFSVLGAVIFLPFLPMLPIQILLNNFLYDISQITIPTDNVDSEYIKKPRRWNMKFIRNFMFVFGPISSLYDYVSYFALYTLFSSQPGNFQTGWFLESLATQTLVIHVIRTRKIPFIQSRPSKFLLLSTLTGVSIGWLIPHTKLGAFFGFSPLQPQVLLLIAGIVLTYLITVELAKQLFFRRFKEQLNYN</sequence>
<organism evidence="20 21">
    <name type="scientific">candidate division WWE3 bacterium RIFOXYA2_FULL_46_9</name>
    <dbReference type="NCBI Taxonomy" id="1802636"/>
    <lineage>
        <taxon>Bacteria</taxon>
        <taxon>Katanobacteria</taxon>
    </lineage>
</organism>
<dbReference type="SUPFAM" id="SSF81665">
    <property type="entry name" value="Calcium ATPase, transmembrane domain M"/>
    <property type="match status" value="1"/>
</dbReference>
<dbReference type="Pfam" id="PF00689">
    <property type="entry name" value="Cation_ATPase_C"/>
    <property type="match status" value="1"/>
</dbReference>
<dbReference type="GO" id="GO:0005524">
    <property type="term" value="F:ATP binding"/>
    <property type="evidence" value="ECO:0007669"/>
    <property type="project" value="UniProtKB-KW"/>
</dbReference>
<dbReference type="AlphaFoldDB" id="A0A1F4W301"/>
<protein>
    <recommendedName>
        <fullName evidence="5">Magnesium-transporting ATPase, P-type 1</fullName>
        <ecNumber evidence="4">7.2.2.14</ecNumber>
    </recommendedName>
    <alternativeName>
        <fullName evidence="16">Mg(2+) transport ATPase, P-type 1</fullName>
    </alternativeName>
</protein>
<keyword evidence="14 18" id="KW-1133">Transmembrane helix</keyword>
<dbReference type="InterPro" id="IPR044492">
    <property type="entry name" value="P_typ_ATPase_HD_dom"/>
</dbReference>
<evidence type="ECO:0000256" key="6">
    <source>
        <dbReference type="ARBA" id="ARBA00022475"/>
    </source>
</evidence>
<keyword evidence="6" id="KW-1003">Cell membrane</keyword>
<keyword evidence="7" id="KW-0997">Cell inner membrane</keyword>
<evidence type="ECO:0000256" key="8">
    <source>
        <dbReference type="ARBA" id="ARBA00022553"/>
    </source>
</evidence>
<dbReference type="InterPro" id="IPR023298">
    <property type="entry name" value="ATPase_P-typ_TM_dom_sf"/>
</dbReference>
<evidence type="ECO:0000256" key="11">
    <source>
        <dbReference type="ARBA" id="ARBA00022840"/>
    </source>
</evidence>
<dbReference type="SMART" id="SM00831">
    <property type="entry name" value="Cation_ATPase_N"/>
    <property type="match status" value="1"/>
</dbReference>
<dbReference type="NCBIfam" id="TIGR01494">
    <property type="entry name" value="ATPase_P-type"/>
    <property type="match status" value="2"/>
</dbReference>
<dbReference type="InterPro" id="IPR001757">
    <property type="entry name" value="P_typ_ATPase"/>
</dbReference>
<accession>A0A1F4W301</accession>